<dbReference type="InterPro" id="IPR002884">
    <property type="entry name" value="P_dom"/>
</dbReference>
<keyword evidence="1" id="KW-0645">Protease</keyword>
<keyword evidence="3" id="KW-0677">Repeat</keyword>
<keyword evidence="4" id="KW-0378">Hydrolase</keyword>
<feature type="domain" description="HYR" evidence="6">
    <location>
        <begin position="1227"/>
        <end position="1314"/>
    </location>
</feature>
<dbReference type="PROSITE" id="PS50825">
    <property type="entry name" value="HYR"/>
    <property type="match status" value="3"/>
</dbReference>
<evidence type="ECO:0000256" key="1">
    <source>
        <dbReference type="ARBA" id="ARBA00022670"/>
    </source>
</evidence>
<accession>A0ABT8DN06</accession>
<dbReference type="Gene3D" id="2.60.40.10">
    <property type="entry name" value="Immunoglobulins"/>
    <property type="match status" value="3"/>
</dbReference>
<feature type="domain" description="P/Homo B" evidence="7">
    <location>
        <begin position="273"/>
        <end position="429"/>
    </location>
</feature>
<organism evidence="8 9">
    <name type="scientific">Aequorivita aurantiaca</name>
    <dbReference type="NCBI Taxonomy" id="3053356"/>
    <lineage>
        <taxon>Bacteria</taxon>
        <taxon>Pseudomonadati</taxon>
        <taxon>Bacteroidota</taxon>
        <taxon>Flavobacteriia</taxon>
        <taxon>Flavobacteriales</taxon>
        <taxon>Flavobacteriaceae</taxon>
        <taxon>Aequorivita</taxon>
    </lineage>
</organism>
<keyword evidence="2 5" id="KW-0732">Signal</keyword>
<sequence>MKKITHCITFLLCLVLTIGAFGQASESINGTVTTTQPFLNFGRAVPNTGTYYTPTALAPGLIYDNGPIINVPPDRSRLQNTTLGMNILGFGAQTTANNRMADDVTLTDDYNITEFRFYTYQTGSTTTSTITGITLRIWDGIPGVVGSNIIWGDATTNVLASTTWSNVYRDSETTVATNRPIMEVTVAPVGLTLNAGTYWLDWNYSGTLGSGPWAPPIAILGQANTGNALQSLAGGPYNPALDTTPGTNEPQGLPFQVYGESLGGGPVAECDGGVPRLIPASGSGSAVCDFPTLAPATVSSTGIVGSGAGEYELESIEIELTHSWANDLDIFLVSPGGAVTVELSTDNGGNTGLDSPATLVFTDSSVNAITGWTGGVPAANYLAEGGNLNSLLAGLSINGDWTLRICDDAAGDSGTLFSYCINFIENSIVVGNPPTIVCPADIVINNTAGTCGAVANFAGVAFDDEDGNISSSIIATPASGSTFPVGDTTVELSVTDSDGNTSTCEFNVTVLDNEAPIAVCQDITVDLDPATGSVNISGADIDNGSTDNCGIASMTLDVSTFDCSMTGANTVTLTVTDNAGNTATCTATVTVQDVTAPEIVCIGGVGTFTETEDFEGASVPAGWSTNIVLGSADWTFGSGDMPTGGDFPTNAAIFDDDAIGSEDNIAELLSPVYDLTGATSAEMSFDYALQDFVGLGLLRGEVWDGSAWQQIFLADNADVNPTNTGAIDVLAYANANFQVKFTWDDETGWNWGAGVDNFLLTYEAGSGGGLDVYLDANGMASVDPNDLLINVNEACGYTVTAGGAGGGTVGSLATLFASGNNGSPGGAVYFDVTVGPNDLEVAEIDINTADPGSFTLDVYTLVGTYVGNESNPGAWTLATSGTGTGAGIDMPSNAVLAAPITLTANTTYGMALVLDSGHSHYYTNGDGTNQNYSNADMAMALGAASNTPFTTPIFAPRIFNGVIHYTTGGGSGGLDFTCADLGENIVEVTVTDDSGNVSTCFATVNVIDNIAPILVCQDTTIELGPDGSATVDPMALLASMPTTYEVMVIGSDNSSGTEGLTDFTVNVTEAAAITFDWDYTSNDSPGFDSFGYLLNGTYTQLTDPALGNQSGSAAVAVSPGDVFGFRSQTDDNSFGNNETVISNFMPGFEGQFDPANWNLTLSNSDGTAFFTEIPGGPLSFDACGITVLAVDVTTVSCADIGAPITVTVFASDASGNIASCTSIITVVDLLGPELTCPADQTVDPGAGNLFYILPDYFATGEAIADDNCTDPVTITTQDPAPGTPLSDGTYTISFSATDEYGNTSTCDFELIVETTIGVAENSLDKGLALYPNPADNMVNLVNKTNISLEKMMIYDINGKLVSQTDLRSMQGEKAVDVSTLASGVYMVQIISDSANTVKRLIKE</sequence>
<dbReference type="InterPro" id="IPR026444">
    <property type="entry name" value="Secre_tail"/>
</dbReference>
<dbReference type="RefSeq" id="WP_290255453.1">
    <property type="nucleotide sequence ID" value="NZ_JAUGQQ010000014.1"/>
</dbReference>
<dbReference type="Pfam" id="PF01483">
    <property type="entry name" value="P_proprotein"/>
    <property type="match status" value="1"/>
</dbReference>
<proteinExistence type="predicted"/>
<dbReference type="InterPro" id="IPR008979">
    <property type="entry name" value="Galactose-bd-like_sf"/>
</dbReference>
<reference evidence="8 9" key="1">
    <citation type="submission" date="2023-06" db="EMBL/GenBank/DDBJ databases">
        <authorList>
            <person name="Ye Y.-Q."/>
            <person name="Du Z.-J."/>
        </authorList>
    </citation>
    <scope>NUCLEOTIDE SEQUENCE [LARGE SCALE GENOMIC DNA]</scope>
    <source>
        <strain evidence="8 9">SDUM287046</strain>
    </source>
</reference>
<comment type="caution">
    <text evidence="8">The sequence shown here is derived from an EMBL/GenBank/DDBJ whole genome shotgun (WGS) entry which is preliminary data.</text>
</comment>
<dbReference type="Proteomes" id="UP001244787">
    <property type="component" value="Unassembled WGS sequence"/>
</dbReference>
<dbReference type="EMBL" id="JAUGQQ010000014">
    <property type="protein sequence ID" value="MDN3725361.1"/>
    <property type="molecule type" value="Genomic_DNA"/>
</dbReference>
<evidence type="ECO:0000313" key="8">
    <source>
        <dbReference type="EMBL" id="MDN3725361.1"/>
    </source>
</evidence>
<dbReference type="Pfam" id="PF02494">
    <property type="entry name" value="HYR"/>
    <property type="match status" value="1"/>
</dbReference>
<evidence type="ECO:0000259" key="7">
    <source>
        <dbReference type="PROSITE" id="PS51829"/>
    </source>
</evidence>
<evidence type="ECO:0000256" key="5">
    <source>
        <dbReference type="SAM" id="SignalP"/>
    </source>
</evidence>
<dbReference type="InterPro" id="IPR013783">
    <property type="entry name" value="Ig-like_fold"/>
</dbReference>
<feature type="domain" description="HYR" evidence="6">
    <location>
        <begin position="429"/>
        <end position="512"/>
    </location>
</feature>
<evidence type="ECO:0000256" key="2">
    <source>
        <dbReference type="ARBA" id="ARBA00022729"/>
    </source>
</evidence>
<dbReference type="PROSITE" id="PS51829">
    <property type="entry name" value="P_HOMO_B"/>
    <property type="match status" value="1"/>
</dbReference>
<keyword evidence="9" id="KW-1185">Reference proteome</keyword>
<protein>
    <submittedName>
        <fullName evidence="8">HYR domain-containing protein</fullName>
    </submittedName>
</protein>
<evidence type="ECO:0000256" key="4">
    <source>
        <dbReference type="ARBA" id="ARBA00022801"/>
    </source>
</evidence>
<evidence type="ECO:0000256" key="3">
    <source>
        <dbReference type="ARBA" id="ARBA00022737"/>
    </source>
</evidence>
<name>A0ABT8DN06_9FLAO</name>
<dbReference type="PANTHER" id="PTHR24273:SF32">
    <property type="entry name" value="HYALIN"/>
    <property type="match status" value="1"/>
</dbReference>
<dbReference type="PANTHER" id="PTHR24273">
    <property type="entry name" value="FI04643P-RELATED"/>
    <property type="match status" value="1"/>
</dbReference>
<dbReference type="NCBIfam" id="TIGR04183">
    <property type="entry name" value="Por_Secre_tail"/>
    <property type="match status" value="1"/>
</dbReference>
<dbReference type="Gene3D" id="2.60.120.260">
    <property type="entry name" value="Galactose-binding domain-like"/>
    <property type="match status" value="1"/>
</dbReference>
<gene>
    <name evidence="8" type="ORF">QRD02_13315</name>
</gene>
<dbReference type="Pfam" id="PF18962">
    <property type="entry name" value="Por_Secre_tail"/>
    <property type="match status" value="1"/>
</dbReference>
<evidence type="ECO:0000313" key="9">
    <source>
        <dbReference type="Proteomes" id="UP001244787"/>
    </source>
</evidence>
<evidence type="ECO:0000259" key="6">
    <source>
        <dbReference type="PROSITE" id="PS50825"/>
    </source>
</evidence>
<feature type="domain" description="HYR" evidence="6">
    <location>
        <begin position="513"/>
        <end position="593"/>
    </location>
</feature>
<dbReference type="InterPro" id="IPR003410">
    <property type="entry name" value="HYR_dom"/>
</dbReference>
<dbReference type="SUPFAM" id="SSF49785">
    <property type="entry name" value="Galactose-binding domain-like"/>
    <property type="match status" value="1"/>
</dbReference>
<feature type="signal peptide" evidence="5">
    <location>
        <begin position="1"/>
        <end position="22"/>
    </location>
</feature>
<feature type="chain" id="PRO_5046194333" evidence="5">
    <location>
        <begin position="23"/>
        <end position="1403"/>
    </location>
</feature>